<organism evidence="1 2">
    <name type="scientific">Photobacterium arenosum</name>
    <dbReference type="NCBI Taxonomy" id="2774143"/>
    <lineage>
        <taxon>Bacteria</taxon>
        <taxon>Pseudomonadati</taxon>
        <taxon>Pseudomonadota</taxon>
        <taxon>Gammaproteobacteria</taxon>
        <taxon>Vibrionales</taxon>
        <taxon>Vibrionaceae</taxon>
        <taxon>Photobacterium</taxon>
    </lineage>
</organism>
<evidence type="ECO:0000313" key="2">
    <source>
        <dbReference type="Proteomes" id="UP000649768"/>
    </source>
</evidence>
<name>A0ABR9BLV6_9GAMM</name>
<sequence>MIEHAQQVFFKTTVNRLKHQQSLIDNPTTRYPSLGYAKRQRARLPVLQHHFLTSDLLAKLDVADLFRIIDFNVKPQPDKLKLILLTSPHRFKGIYKKAR</sequence>
<proteinExistence type="predicted"/>
<reference evidence="1 2" key="1">
    <citation type="submission" date="2020-09" db="EMBL/GenBank/DDBJ databases">
        <title>Photobacterium sp. CAU 1568 isolated from sand of Sido Beach.</title>
        <authorList>
            <person name="Kim W."/>
        </authorList>
    </citation>
    <scope>NUCLEOTIDE SEQUENCE [LARGE SCALE GENOMIC DNA]</scope>
    <source>
        <strain evidence="1 2">CAU 1568</strain>
    </source>
</reference>
<dbReference type="RefSeq" id="WP_192015255.1">
    <property type="nucleotide sequence ID" value="NZ_JACYTP010000003.1"/>
</dbReference>
<dbReference type="EMBL" id="JACYTP010000003">
    <property type="protein sequence ID" value="MBD8512466.1"/>
    <property type="molecule type" value="Genomic_DNA"/>
</dbReference>
<keyword evidence="2" id="KW-1185">Reference proteome</keyword>
<protein>
    <submittedName>
        <fullName evidence="1">Uncharacterized protein</fullName>
    </submittedName>
</protein>
<accession>A0ABR9BLV6</accession>
<evidence type="ECO:0000313" key="1">
    <source>
        <dbReference type="EMBL" id="MBD8512466.1"/>
    </source>
</evidence>
<dbReference type="Proteomes" id="UP000649768">
    <property type="component" value="Unassembled WGS sequence"/>
</dbReference>
<comment type="caution">
    <text evidence="1">The sequence shown here is derived from an EMBL/GenBank/DDBJ whole genome shotgun (WGS) entry which is preliminary data.</text>
</comment>
<gene>
    <name evidence="1" type="ORF">IFO68_07140</name>
</gene>